<dbReference type="InterPro" id="IPR051468">
    <property type="entry name" value="Fungal_SecMetab_SDRs"/>
</dbReference>
<evidence type="ECO:0000256" key="2">
    <source>
        <dbReference type="ARBA" id="ARBA00023002"/>
    </source>
</evidence>
<keyword evidence="5" id="KW-1185">Reference proteome</keyword>
<accession>A0A7X0H6Y8</accession>
<dbReference type="AlphaFoldDB" id="A0A7X0H6Y8"/>
<proteinExistence type="inferred from homology"/>
<dbReference type="InterPro" id="IPR002347">
    <property type="entry name" value="SDR_fam"/>
</dbReference>
<dbReference type="RefSeq" id="WP_184677788.1">
    <property type="nucleotide sequence ID" value="NZ_JACHGY010000001.1"/>
</dbReference>
<organism evidence="4 5">
    <name type="scientific">Algisphaera agarilytica</name>
    <dbReference type="NCBI Taxonomy" id="1385975"/>
    <lineage>
        <taxon>Bacteria</taxon>
        <taxon>Pseudomonadati</taxon>
        <taxon>Planctomycetota</taxon>
        <taxon>Phycisphaerae</taxon>
        <taxon>Phycisphaerales</taxon>
        <taxon>Phycisphaeraceae</taxon>
        <taxon>Algisphaera</taxon>
    </lineage>
</organism>
<keyword evidence="1" id="KW-0521">NADP</keyword>
<keyword evidence="2" id="KW-0560">Oxidoreductase</keyword>
<dbReference type="PRINTS" id="PR00080">
    <property type="entry name" value="SDRFAMILY"/>
</dbReference>
<gene>
    <name evidence="4" type="ORF">HNQ40_002064</name>
</gene>
<comment type="similarity">
    <text evidence="3">Belongs to the short-chain dehydrogenases/reductases (SDR) family.</text>
</comment>
<evidence type="ECO:0000256" key="1">
    <source>
        <dbReference type="ARBA" id="ARBA00022857"/>
    </source>
</evidence>
<dbReference type="Proteomes" id="UP000541810">
    <property type="component" value="Unassembled WGS sequence"/>
</dbReference>
<dbReference type="SUPFAM" id="SSF51735">
    <property type="entry name" value="NAD(P)-binding Rossmann-fold domains"/>
    <property type="match status" value="1"/>
</dbReference>
<protein>
    <submittedName>
        <fullName evidence="4">NAD(P)-dependent dehydrogenase (Short-subunit alcohol dehydrogenase family)</fullName>
    </submittedName>
</protein>
<dbReference type="GO" id="GO:0005737">
    <property type="term" value="C:cytoplasm"/>
    <property type="evidence" value="ECO:0007669"/>
    <property type="project" value="TreeGrafter"/>
</dbReference>
<evidence type="ECO:0000313" key="4">
    <source>
        <dbReference type="EMBL" id="MBB6430258.1"/>
    </source>
</evidence>
<dbReference type="PANTHER" id="PTHR43544:SF7">
    <property type="entry name" value="NADB-LER2"/>
    <property type="match status" value="1"/>
</dbReference>
<dbReference type="PANTHER" id="PTHR43544">
    <property type="entry name" value="SHORT-CHAIN DEHYDROGENASE/REDUCTASE"/>
    <property type="match status" value="1"/>
</dbReference>
<dbReference type="Gene3D" id="3.40.50.720">
    <property type="entry name" value="NAD(P)-binding Rossmann-like Domain"/>
    <property type="match status" value="1"/>
</dbReference>
<dbReference type="PRINTS" id="PR00081">
    <property type="entry name" value="GDHRDH"/>
</dbReference>
<name>A0A7X0H6Y8_9BACT</name>
<reference evidence="4 5" key="1">
    <citation type="submission" date="2020-08" db="EMBL/GenBank/DDBJ databases">
        <title>Genomic Encyclopedia of Type Strains, Phase IV (KMG-IV): sequencing the most valuable type-strain genomes for metagenomic binning, comparative biology and taxonomic classification.</title>
        <authorList>
            <person name="Goeker M."/>
        </authorList>
    </citation>
    <scope>NUCLEOTIDE SEQUENCE [LARGE SCALE GENOMIC DNA]</scope>
    <source>
        <strain evidence="4 5">DSM 103725</strain>
    </source>
</reference>
<dbReference type="GO" id="GO:0016491">
    <property type="term" value="F:oxidoreductase activity"/>
    <property type="evidence" value="ECO:0007669"/>
    <property type="project" value="UniProtKB-KW"/>
</dbReference>
<dbReference type="EMBL" id="JACHGY010000001">
    <property type="protein sequence ID" value="MBB6430258.1"/>
    <property type="molecule type" value="Genomic_DNA"/>
</dbReference>
<evidence type="ECO:0000256" key="3">
    <source>
        <dbReference type="RuleBase" id="RU000363"/>
    </source>
</evidence>
<evidence type="ECO:0000313" key="5">
    <source>
        <dbReference type="Proteomes" id="UP000541810"/>
    </source>
</evidence>
<dbReference type="InterPro" id="IPR036291">
    <property type="entry name" value="NAD(P)-bd_dom_sf"/>
</dbReference>
<sequence>MSSTEGSSSVMVTGADRGIGLGLVTHYLQQRGEVIATTRREQAGEALAALAGQYPEQLKVLTLDVGDETSIATFGKQLESDGVTLDVVINNAGVSLGEPFGEWTAQHFATHLAVNTVGPGLIVQAIKPSLKAGSVVINITSGMASAEYNVGAENPLDAYAVSKCGLNILTRRLSEKLRAENIALIAMSPGWVQTEMGGKEAPTTVDDAVQQMTSTIATLGMDHTGTFIGPEGQACAW</sequence>
<comment type="caution">
    <text evidence="4">The sequence shown here is derived from an EMBL/GenBank/DDBJ whole genome shotgun (WGS) entry which is preliminary data.</text>
</comment>
<dbReference type="Pfam" id="PF00106">
    <property type="entry name" value="adh_short"/>
    <property type="match status" value="1"/>
</dbReference>